<keyword evidence="4" id="KW-0347">Helicase</keyword>
<feature type="region of interest" description="Disordered" evidence="7">
    <location>
        <begin position="668"/>
        <end position="687"/>
    </location>
</feature>
<dbReference type="InterPro" id="IPR007502">
    <property type="entry name" value="Helicase-assoc_dom"/>
</dbReference>
<dbReference type="InterPro" id="IPR001650">
    <property type="entry name" value="Helicase_C-like"/>
</dbReference>
<dbReference type="Proteomes" id="UP000027222">
    <property type="component" value="Unassembled WGS sequence"/>
</dbReference>
<dbReference type="EC" id="3.6.4.13" evidence="1"/>
<dbReference type="SUPFAM" id="SSF52540">
    <property type="entry name" value="P-loop containing nucleoside triphosphate hydrolases"/>
    <property type="match status" value="1"/>
</dbReference>
<evidence type="ECO:0000256" key="7">
    <source>
        <dbReference type="SAM" id="MobiDB-lite"/>
    </source>
</evidence>
<organism evidence="10 11">
    <name type="scientific">Galerina marginata (strain CBS 339.88)</name>
    <dbReference type="NCBI Taxonomy" id="685588"/>
    <lineage>
        <taxon>Eukaryota</taxon>
        <taxon>Fungi</taxon>
        <taxon>Dikarya</taxon>
        <taxon>Basidiomycota</taxon>
        <taxon>Agaricomycotina</taxon>
        <taxon>Agaricomycetes</taxon>
        <taxon>Agaricomycetidae</taxon>
        <taxon>Agaricales</taxon>
        <taxon>Agaricineae</taxon>
        <taxon>Strophariaceae</taxon>
        <taxon>Galerina</taxon>
    </lineage>
</organism>
<comment type="catalytic activity">
    <reaction evidence="6">
        <text>ATP + H2O = ADP + phosphate + H(+)</text>
        <dbReference type="Rhea" id="RHEA:13065"/>
        <dbReference type="ChEBI" id="CHEBI:15377"/>
        <dbReference type="ChEBI" id="CHEBI:15378"/>
        <dbReference type="ChEBI" id="CHEBI:30616"/>
        <dbReference type="ChEBI" id="CHEBI:43474"/>
        <dbReference type="ChEBI" id="CHEBI:456216"/>
        <dbReference type="EC" id="3.6.4.13"/>
    </reaction>
</comment>
<evidence type="ECO:0000256" key="1">
    <source>
        <dbReference type="ARBA" id="ARBA00012552"/>
    </source>
</evidence>
<dbReference type="InterPro" id="IPR014001">
    <property type="entry name" value="Helicase_ATP-bd"/>
</dbReference>
<keyword evidence="5" id="KW-0067">ATP-binding</keyword>
<keyword evidence="3" id="KW-0378">Hydrolase</keyword>
<dbReference type="Pfam" id="PF21010">
    <property type="entry name" value="HA2_C"/>
    <property type="match status" value="1"/>
</dbReference>
<dbReference type="GO" id="GO:0005524">
    <property type="term" value="F:ATP binding"/>
    <property type="evidence" value="ECO:0007669"/>
    <property type="project" value="UniProtKB-KW"/>
</dbReference>
<dbReference type="InterPro" id="IPR011709">
    <property type="entry name" value="DEAD-box_helicase_OB_fold"/>
</dbReference>
<dbReference type="InterPro" id="IPR048333">
    <property type="entry name" value="HA2_WH"/>
</dbReference>
<feature type="compositionally biased region" description="Polar residues" evidence="7">
    <location>
        <begin position="1331"/>
        <end position="1346"/>
    </location>
</feature>
<dbReference type="HOGENOM" id="CLU_001832_4_0_1"/>
<dbReference type="Pfam" id="PF07717">
    <property type="entry name" value="OB_NTP_bind"/>
    <property type="match status" value="1"/>
</dbReference>
<dbReference type="SMART" id="SM00847">
    <property type="entry name" value="HA2"/>
    <property type="match status" value="1"/>
</dbReference>
<accession>A0A067U077</accession>
<dbReference type="PROSITE" id="PS51192">
    <property type="entry name" value="HELICASE_ATP_BIND_1"/>
    <property type="match status" value="1"/>
</dbReference>
<evidence type="ECO:0000313" key="11">
    <source>
        <dbReference type="Proteomes" id="UP000027222"/>
    </source>
</evidence>
<evidence type="ECO:0000313" key="10">
    <source>
        <dbReference type="EMBL" id="KDR85684.1"/>
    </source>
</evidence>
<dbReference type="Gene3D" id="1.20.120.1080">
    <property type="match status" value="1"/>
</dbReference>
<dbReference type="OrthoDB" id="5600252at2759"/>
<evidence type="ECO:0000256" key="6">
    <source>
        <dbReference type="ARBA" id="ARBA00047984"/>
    </source>
</evidence>
<dbReference type="GO" id="GO:0016787">
    <property type="term" value="F:hydrolase activity"/>
    <property type="evidence" value="ECO:0007669"/>
    <property type="project" value="UniProtKB-KW"/>
</dbReference>
<dbReference type="Pfam" id="PF00270">
    <property type="entry name" value="DEAD"/>
    <property type="match status" value="1"/>
</dbReference>
<dbReference type="FunFam" id="1.20.120.1080:FF:000002">
    <property type="entry name" value="Putative ATP-dependent RNA helicase DHX36"/>
    <property type="match status" value="1"/>
</dbReference>
<dbReference type="GO" id="GO:0003724">
    <property type="term" value="F:RNA helicase activity"/>
    <property type="evidence" value="ECO:0007669"/>
    <property type="project" value="UniProtKB-EC"/>
</dbReference>
<protein>
    <recommendedName>
        <fullName evidence="1">RNA helicase</fullName>
        <ecNumber evidence="1">3.6.4.13</ecNumber>
    </recommendedName>
</protein>
<dbReference type="PANTHER" id="PTHR18934">
    <property type="entry name" value="ATP-DEPENDENT RNA HELICASE"/>
    <property type="match status" value="1"/>
</dbReference>
<dbReference type="CDD" id="cd17917">
    <property type="entry name" value="DEXHc_RHA-like"/>
    <property type="match status" value="1"/>
</dbReference>
<feature type="domain" description="Helicase ATP-binding" evidence="8">
    <location>
        <begin position="481"/>
        <end position="646"/>
    </location>
</feature>
<proteinExistence type="predicted"/>
<dbReference type="GO" id="GO:0003723">
    <property type="term" value="F:RNA binding"/>
    <property type="evidence" value="ECO:0007669"/>
    <property type="project" value="TreeGrafter"/>
</dbReference>
<feature type="compositionally biased region" description="Basic and acidic residues" evidence="7">
    <location>
        <begin position="1320"/>
        <end position="1330"/>
    </location>
</feature>
<dbReference type="STRING" id="685588.A0A067U077"/>
<evidence type="ECO:0000259" key="9">
    <source>
        <dbReference type="PROSITE" id="PS51194"/>
    </source>
</evidence>
<dbReference type="Pfam" id="PF24385">
    <property type="entry name" value="DSRM_DHX29"/>
    <property type="match status" value="1"/>
</dbReference>
<dbReference type="SMART" id="SM00487">
    <property type="entry name" value="DEXDc"/>
    <property type="match status" value="1"/>
</dbReference>
<dbReference type="PROSITE" id="PS00690">
    <property type="entry name" value="DEAH_ATP_HELICASE"/>
    <property type="match status" value="1"/>
</dbReference>
<dbReference type="Gene3D" id="3.40.50.300">
    <property type="entry name" value="P-loop containing nucleotide triphosphate hydrolases"/>
    <property type="match status" value="2"/>
</dbReference>
<name>A0A067U077_GALM3</name>
<dbReference type="InterPro" id="IPR027417">
    <property type="entry name" value="P-loop_NTPase"/>
</dbReference>
<feature type="region of interest" description="Disordered" evidence="7">
    <location>
        <begin position="83"/>
        <end position="102"/>
    </location>
</feature>
<dbReference type="InterPro" id="IPR002464">
    <property type="entry name" value="DNA/RNA_helicase_DEAH_CS"/>
</dbReference>
<reference evidence="11" key="1">
    <citation type="journal article" date="2014" name="Proc. Natl. Acad. Sci. U.S.A.">
        <title>Extensive sampling of basidiomycete genomes demonstrates inadequacy of the white-rot/brown-rot paradigm for wood decay fungi.</title>
        <authorList>
            <person name="Riley R."/>
            <person name="Salamov A.A."/>
            <person name="Brown D.W."/>
            <person name="Nagy L.G."/>
            <person name="Floudas D."/>
            <person name="Held B.W."/>
            <person name="Levasseur A."/>
            <person name="Lombard V."/>
            <person name="Morin E."/>
            <person name="Otillar R."/>
            <person name="Lindquist E.A."/>
            <person name="Sun H."/>
            <person name="LaButti K.M."/>
            <person name="Schmutz J."/>
            <person name="Jabbour D."/>
            <person name="Luo H."/>
            <person name="Baker S.E."/>
            <person name="Pisabarro A.G."/>
            <person name="Walton J.D."/>
            <person name="Blanchette R.A."/>
            <person name="Henrissat B."/>
            <person name="Martin F."/>
            <person name="Cullen D."/>
            <person name="Hibbett D.S."/>
            <person name="Grigoriev I.V."/>
        </authorList>
    </citation>
    <scope>NUCLEOTIDE SEQUENCE [LARGE SCALE GENOMIC DNA]</scope>
    <source>
        <strain evidence="11">CBS 339.88</strain>
    </source>
</reference>
<evidence type="ECO:0000256" key="2">
    <source>
        <dbReference type="ARBA" id="ARBA00022741"/>
    </source>
</evidence>
<dbReference type="Pfam" id="PF04408">
    <property type="entry name" value="WHD_HA2"/>
    <property type="match status" value="1"/>
</dbReference>
<feature type="compositionally biased region" description="Polar residues" evidence="7">
    <location>
        <begin position="1251"/>
        <end position="1263"/>
    </location>
</feature>
<dbReference type="PROSITE" id="PS51194">
    <property type="entry name" value="HELICASE_CTER"/>
    <property type="match status" value="1"/>
</dbReference>
<dbReference type="CDD" id="cd18791">
    <property type="entry name" value="SF2_C_RHA"/>
    <property type="match status" value="1"/>
</dbReference>
<dbReference type="SMART" id="SM00490">
    <property type="entry name" value="HELICc"/>
    <property type="match status" value="1"/>
</dbReference>
<dbReference type="PANTHER" id="PTHR18934:SF267">
    <property type="entry name" value="ATP-DEPENDENT RNA HELICASE YLR419W-RELATED"/>
    <property type="match status" value="1"/>
</dbReference>
<evidence type="ECO:0000256" key="5">
    <source>
        <dbReference type="ARBA" id="ARBA00022840"/>
    </source>
</evidence>
<dbReference type="EMBL" id="KL142367">
    <property type="protein sequence ID" value="KDR85684.1"/>
    <property type="molecule type" value="Genomic_DNA"/>
</dbReference>
<keyword evidence="2" id="KW-0547">Nucleotide-binding</keyword>
<dbReference type="Pfam" id="PF26026">
    <property type="entry name" value="RNA_hel_CTD"/>
    <property type="match status" value="1"/>
</dbReference>
<feature type="region of interest" description="Disordered" evidence="7">
    <location>
        <begin position="1246"/>
        <end position="1353"/>
    </location>
</feature>
<feature type="compositionally biased region" description="Polar residues" evidence="7">
    <location>
        <begin position="1275"/>
        <end position="1286"/>
    </location>
</feature>
<dbReference type="InterPro" id="IPR011545">
    <property type="entry name" value="DEAD/DEAH_box_helicase_dom"/>
</dbReference>
<dbReference type="Pfam" id="PF00271">
    <property type="entry name" value="Helicase_C"/>
    <property type="match status" value="1"/>
</dbReference>
<feature type="domain" description="Helicase C-terminal" evidence="9">
    <location>
        <begin position="718"/>
        <end position="885"/>
    </location>
</feature>
<dbReference type="InterPro" id="IPR059023">
    <property type="entry name" value="RNA_hel_CTD"/>
</dbReference>
<gene>
    <name evidence="10" type="ORF">GALMADRAFT_234696</name>
</gene>
<sequence length="1353" mass="151000">MEPHPPYYRPTALEARHWGATYALYRFCNGMQFNQILPPGPREYWKELAAEHKKIEEHQKWMYDADPFLAQRLVQERQAKAAQRKQEAAIPPGTTDDHRFKSRASSEYPEVIMATYLRELVENAIKKGFELYPEEADSLPLTLSPEIVPEITQHLVHLDFKKSQVQDATTFLSQESPLTFKLLGSLSPLEAAIEYLVLHLPECDLPQRFLPTNNSSNPFITAAHSGTDDLKRRWSEDKAVKEAGWPLQAVKECTMAEPACTQRWDLLMVALGRKLIGGQIEDVSTANPTPYSIEIEEYEALGAHLEEEGHLVLPLFSAPIKIHILFSNAEQYPRPGYIPIYATSTTTAAYVRLHLISQLLSTMKAKPDLEPGEGFCMAVLQIIEAEWAAIEDNGPPDISTVLKNLLPPPRKFVPVDENADGSDMSKVFFRSPKQQRYKEHPVGNDLQIRRDFESTIQSDKYQAILKKREKLPAFEARDRFLDNLENNRVVVVVGETGCGKTTQLPQFILDALIISNRGSQASILVTQPRRISAISVAARVSEERLDDGSVGYAIRGESKQGKNTKLLFCTTGVVLRRLSTGDTLRNVSHIVVDEVHERSMDGDFLLLELKELLKTHPTIKIVLMSATINHETFVKYFDNAPLLTIPGFMHPVVDNYLEDVLSVTGYRPPSVKSSKGKGPATGQEFRDEYESQGITTSVVDAIQNIIRSERIDHQLIATLVNYIIATAEGKGGILIFLPGVNEIRQCVETIRKSTRDRDTTVLPLHANLSNEEQRKVFQPTKGWKVIAATNVAETSITIDDIVYVIDAGRVKETQYDPDTNMSRLVETWVNRAAARQRRGRAGRTRPGVCFKLYTRKQEINMASFPVPEILRVPLESISLSVKATREGEDVKAFLSKAIDPPAITAIDRALNTLEELGATDEDGNLTPLGRHISMIPVDIRLAKMLVLATTFQCLGPITTVAALLSSKPLFISPMEKREESTAARARFFTGDSDILTDVNAFDECMRMRAEGQSQGAIKAFCEENFISSNTLREIGTLRQDFISSLAEIGLVPLSSTPSTPALNTSSSNLNLVKAAMLGGLWPRVARVHLPENRIKYDKVSAGTIQRENTAKDFKIFDLKEGRVFLHPGSVMFGVSSWKPPFLFYFHKYMTSKVFLRDATKVPIYAILLFGGPVAVNHIRGGLTVGNKENFIKLSAIPRIGILVNQLRRLLDAELQKSIEEGTMLSTASGNPVVHAIMALLTNDGRTEDFGVNTQKTSGTSTPEINMAQDRRTEESGSSVPKNTSIPKSRINRPRYESDEEFRARTPRLTRGPPIQMTKKGSGEENRKESFRASTMEQTSGTSTPEVNQKGRDP</sequence>
<feature type="compositionally biased region" description="Basic and acidic residues" evidence="7">
    <location>
        <begin position="1293"/>
        <end position="1303"/>
    </location>
</feature>
<keyword evidence="11" id="KW-1185">Reference proteome</keyword>
<dbReference type="GO" id="GO:1990904">
    <property type="term" value="C:ribonucleoprotein complex"/>
    <property type="evidence" value="ECO:0007669"/>
    <property type="project" value="UniProtKB-ARBA"/>
</dbReference>
<dbReference type="InterPro" id="IPR056328">
    <property type="entry name" value="DSRM_DHX29"/>
</dbReference>
<evidence type="ECO:0000259" key="8">
    <source>
        <dbReference type="PROSITE" id="PS51192"/>
    </source>
</evidence>
<evidence type="ECO:0000256" key="4">
    <source>
        <dbReference type="ARBA" id="ARBA00022806"/>
    </source>
</evidence>
<dbReference type="FunFam" id="3.40.50.300:FF:000500">
    <property type="entry name" value="ATP-dependent RNA helicase DHX29"/>
    <property type="match status" value="1"/>
</dbReference>
<evidence type="ECO:0000256" key="3">
    <source>
        <dbReference type="ARBA" id="ARBA00022801"/>
    </source>
</evidence>